<name>H2EES7_9VIRU</name>
<dbReference type="InterPro" id="IPR039812">
    <property type="entry name" value="Vesicle-fus_ATPase"/>
</dbReference>
<accession>H2EES7</accession>
<feature type="domain" description="AAA+ ATPase" evidence="1">
    <location>
        <begin position="173"/>
        <end position="321"/>
    </location>
</feature>
<dbReference type="EMBL" id="JN885998">
    <property type="protein sequence ID" value="AEX62900.1"/>
    <property type="molecule type" value="Genomic_DNA"/>
</dbReference>
<dbReference type="SUPFAM" id="SSF52540">
    <property type="entry name" value="P-loop containing nucleoside triphosphate hydrolases"/>
    <property type="match status" value="1"/>
</dbReference>
<dbReference type="FunFam" id="3.40.50.300:FF:000154">
    <property type="entry name" value="Vesicle-fusing ATPase 1"/>
    <property type="match status" value="1"/>
</dbReference>
<evidence type="ECO:0000313" key="2">
    <source>
        <dbReference type="EMBL" id="AEX62900.1"/>
    </source>
</evidence>
<dbReference type="Gene3D" id="1.10.8.60">
    <property type="match status" value="1"/>
</dbReference>
<dbReference type="Pfam" id="PF00004">
    <property type="entry name" value="AAA"/>
    <property type="match status" value="1"/>
</dbReference>
<dbReference type="InterPro" id="IPR041569">
    <property type="entry name" value="AAA_lid_3"/>
</dbReference>
<proteinExistence type="predicted"/>
<dbReference type="GO" id="GO:0016887">
    <property type="term" value="F:ATP hydrolysis activity"/>
    <property type="evidence" value="ECO:0007669"/>
    <property type="project" value="InterPro"/>
</dbReference>
<dbReference type="GO" id="GO:0043001">
    <property type="term" value="P:Golgi to plasma membrane protein transport"/>
    <property type="evidence" value="ECO:0007669"/>
    <property type="project" value="TreeGrafter"/>
</dbReference>
<evidence type="ECO:0000259" key="1">
    <source>
        <dbReference type="SMART" id="SM00382"/>
    </source>
</evidence>
<dbReference type="PANTHER" id="PTHR23078:SF2">
    <property type="entry name" value="VESICLE-FUSING ATPASE"/>
    <property type="match status" value="1"/>
</dbReference>
<dbReference type="GO" id="GO:0035494">
    <property type="term" value="P:SNARE complex disassembly"/>
    <property type="evidence" value="ECO:0007669"/>
    <property type="project" value="InterPro"/>
</dbReference>
<protein>
    <submittedName>
        <fullName evidence="2">Putative AAA family ATPase</fullName>
    </submittedName>
</protein>
<dbReference type="GO" id="GO:0006891">
    <property type="term" value="P:intra-Golgi vesicle-mediated transport"/>
    <property type="evidence" value="ECO:0007669"/>
    <property type="project" value="TreeGrafter"/>
</dbReference>
<dbReference type="InterPro" id="IPR027417">
    <property type="entry name" value="P-loop_NTPase"/>
</dbReference>
<dbReference type="GO" id="GO:0005524">
    <property type="term" value="F:ATP binding"/>
    <property type="evidence" value="ECO:0007669"/>
    <property type="project" value="InterPro"/>
</dbReference>
<dbReference type="Pfam" id="PF17862">
    <property type="entry name" value="AAA_lid_3"/>
    <property type="match status" value="1"/>
</dbReference>
<dbReference type="InterPro" id="IPR003593">
    <property type="entry name" value="AAA+_ATPase"/>
</dbReference>
<dbReference type="SMART" id="SM00382">
    <property type="entry name" value="AAA"/>
    <property type="match status" value="1"/>
</dbReference>
<dbReference type="Gene3D" id="3.40.50.300">
    <property type="entry name" value="P-loop containing nucleotide triphosphate hydrolases"/>
    <property type="match status" value="1"/>
</dbReference>
<organism evidence="2">
    <name type="scientific">Moumouvirus sp. 'Monve'</name>
    <dbReference type="NCBI Taxonomy" id="1128131"/>
    <lineage>
        <taxon>Viruses</taxon>
        <taxon>Varidnaviria</taxon>
        <taxon>Bamfordvirae</taxon>
        <taxon>Nucleocytoviricota</taxon>
        <taxon>Megaviricetes</taxon>
        <taxon>Imitervirales</taxon>
        <taxon>Mimiviridae</taxon>
        <taxon>Megamimivirinae</taxon>
        <taxon>Moumouvirus</taxon>
    </lineage>
</organism>
<sequence length="414" mass="46646">MFNTDIESNTIIVQNKKPYNIKTVNFKISENKKSFFFLTQDDKAVLFDNSKLEKIIRNKCAQIIAVGFKQVITYNGKKYTITCKNLEFENAITSKRYPFSGEITGDTKIKFVISKNSKNMLTGNNSGGILNNPIQELEKHVGGISEELKKVIRTICLSRGKLKDEYQSRGLKPVKGIIFYGPPGTGKTSVARNLGKLLGCEGDQFRLMSGPEIFNKYVGESESNVRDIFKAAKDAWKKYGDKSPTYMVVIDEIDAMLPSREGNSSSPVRDSVVNQFLAEMDGLEQFNNFICIGITNRLELLDPAVKRSGRFGIHIKIDLPSKEGRIKIFEIHTNKLSNKLGKINFERLSDLTDGLSGADIESIVELASIYSLERLNEFETISEEIINEHGKITQDDFICAIKEISSNNKKIKRY</sequence>
<reference evidence="2" key="1">
    <citation type="submission" date="2011-10" db="EMBL/GenBank/DDBJ databases">
        <title>Provirophages and transpovirons: unique mobilome of giant viruses.</title>
        <authorList>
            <person name="Desnues C."/>
            <person name="LaScola B."/>
            <person name="Yutin N."/>
            <person name="Fournous G."/>
            <person name="Koonin E."/>
            <person name="Raoult D."/>
        </authorList>
    </citation>
    <scope>NUCLEOTIDE SEQUENCE</scope>
    <source>
        <strain evidence="2">Mv13-mv</strain>
    </source>
</reference>
<dbReference type="PANTHER" id="PTHR23078">
    <property type="entry name" value="VESICULAR-FUSION PROTEIN NSF"/>
    <property type="match status" value="1"/>
</dbReference>
<gene>
    <name evidence="2" type="ORF">mv_R695</name>
</gene>
<dbReference type="InterPro" id="IPR003959">
    <property type="entry name" value="ATPase_AAA_core"/>
</dbReference>